<comment type="subcellular location">
    <subcellularLocation>
        <location evidence="1 12">Cell outer membrane</location>
        <topology evidence="1 12">Multi-pass membrane protein</topology>
    </subcellularLocation>
</comment>
<keyword evidence="4" id="KW-0410">Iron transport</keyword>
<dbReference type="PANTHER" id="PTHR32552">
    <property type="entry name" value="FERRICHROME IRON RECEPTOR-RELATED"/>
    <property type="match status" value="1"/>
</dbReference>
<dbReference type="EMBL" id="FZQA01000004">
    <property type="protein sequence ID" value="SNT74120.1"/>
    <property type="molecule type" value="Genomic_DNA"/>
</dbReference>
<feature type="short sequence motif" description="TonB C-terminal box" evidence="13">
    <location>
        <begin position="820"/>
        <end position="837"/>
    </location>
</feature>
<dbReference type="SMART" id="SM00965">
    <property type="entry name" value="STN"/>
    <property type="match status" value="1"/>
</dbReference>
<evidence type="ECO:0000256" key="7">
    <source>
        <dbReference type="ARBA" id="ARBA00023004"/>
    </source>
</evidence>
<dbReference type="InterPro" id="IPR039426">
    <property type="entry name" value="TonB-dep_rcpt-like"/>
</dbReference>
<dbReference type="InterPro" id="IPR012910">
    <property type="entry name" value="Plug_dom"/>
</dbReference>
<evidence type="ECO:0000256" key="15">
    <source>
        <dbReference type="SAM" id="SignalP"/>
    </source>
</evidence>
<dbReference type="PROSITE" id="PS51257">
    <property type="entry name" value="PROKAR_LIPOPROTEIN"/>
    <property type="match status" value="1"/>
</dbReference>
<evidence type="ECO:0000256" key="8">
    <source>
        <dbReference type="ARBA" id="ARBA00023065"/>
    </source>
</evidence>
<dbReference type="InterPro" id="IPR000531">
    <property type="entry name" value="Beta-barrel_TonB"/>
</dbReference>
<keyword evidence="18" id="KW-1185">Reference proteome</keyword>
<gene>
    <name evidence="17" type="ORF">SAMN06297382_2026</name>
</gene>
<keyword evidence="8" id="KW-0406">Ion transport</keyword>
<evidence type="ECO:0000256" key="11">
    <source>
        <dbReference type="ARBA" id="ARBA00023237"/>
    </source>
</evidence>
<reference evidence="17 18" key="1">
    <citation type="submission" date="2017-07" db="EMBL/GenBank/DDBJ databases">
        <authorList>
            <person name="Sun Z.S."/>
            <person name="Albrecht U."/>
            <person name="Echele G."/>
            <person name="Lee C.C."/>
        </authorList>
    </citation>
    <scope>NUCLEOTIDE SEQUENCE [LARGE SCALE GENOMIC DNA]</scope>
    <source>
        <strain evidence="17 18">CGMCC 1.12710</strain>
    </source>
</reference>
<evidence type="ECO:0000313" key="17">
    <source>
        <dbReference type="EMBL" id="SNT74120.1"/>
    </source>
</evidence>
<keyword evidence="3 12" id="KW-1134">Transmembrane beta strand</keyword>
<evidence type="ECO:0000256" key="3">
    <source>
        <dbReference type="ARBA" id="ARBA00022452"/>
    </source>
</evidence>
<dbReference type="Proteomes" id="UP000198346">
    <property type="component" value="Unassembled WGS sequence"/>
</dbReference>
<keyword evidence="7" id="KW-0408">Iron</keyword>
<name>A0A239PVC3_9PROT</name>
<evidence type="ECO:0000256" key="5">
    <source>
        <dbReference type="ARBA" id="ARBA00022692"/>
    </source>
</evidence>
<dbReference type="InterPro" id="IPR036942">
    <property type="entry name" value="Beta-barrel_TonB_sf"/>
</dbReference>
<comment type="similarity">
    <text evidence="12 14">Belongs to the TonB-dependent receptor family.</text>
</comment>
<dbReference type="AlphaFoldDB" id="A0A239PVC3"/>
<dbReference type="Pfam" id="PF07715">
    <property type="entry name" value="Plug"/>
    <property type="match status" value="1"/>
</dbReference>
<dbReference type="InterPro" id="IPR010917">
    <property type="entry name" value="TonB_rcpt_CS"/>
</dbReference>
<evidence type="ECO:0000256" key="10">
    <source>
        <dbReference type="ARBA" id="ARBA00023136"/>
    </source>
</evidence>
<dbReference type="GO" id="GO:0009279">
    <property type="term" value="C:cell outer membrane"/>
    <property type="evidence" value="ECO:0007669"/>
    <property type="project" value="UniProtKB-SubCell"/>
</dbReference>
<evidence type="ECO:0000256" key="14">
    <source>
        <dbReference type="RuleBase" id="RU003357"/>
    </source>
</evidence>
<keyword evidence="2 12" id="KW-0813">Transport</keyword>
<evidence type="ECO:0000256" key="2">
    <source>
        <dbReference type="ARBA" id="ARBA00022448"/>
    </source>
</evidence>
<evidence type="ECO:0000259" key="16">
    <source>
        <dbReference type="SMART" id="SM00965"/>
    </source>
</evidence>
<feature type="chain" id="PRO_5012127835" evidence="15">
    <location>
        <begin position="32"/>
        <end position="837"/>
    </location>
</feature>
<evidence type="ECO:0000256" key="9">
    <source>
        <dbReference type="ARBA" id="ARBA00023077"/>
    </source>
</evidence>
<keyword evidence="10 12" id="KW-0472">Membrane</keyword>
<proteinExistence type="inferred from homology"/>
<evidence type="ECO:0000256" key="4">
    <source>
        <dbReference type="ARBA" id="ARBA00022496"/>
    </source>
</evidence>
<keyword evidence="9 14" id="KW-0798">TonB box</keyword>
<dbReference type="PROSITE" id="PS52016">
    <property type="entry name" value="TONB_DEPENDENT_REC_3"/>
    <property type="match status" value="1"/>
</dbReference>
<dbReference type="PROSITE" id="PS01156">
    <property type="entry name" value="TONB_DEPENDENT_REC_2"/>
    <property type="match status" value="1"/>
</dbReference>
<evidence type="ECO:0000256" key="1">
    <source>
        <dbReference type="ARBA" id="ARBA00004571"/>
    </source>
</evidence>
<keyword evidence="11 12" id="KW-0998">Cell outer membrane</keyword>
<evidence type="ECO:0000256" key="6">
    <source>
        <dbReference type="ARBA" id="ARBA00022729"/>
    </source>
</evidence>
<sequence length="837" mass="89791">MQGKAANMLRNGIAALAIASACWGAAGGADAQPRSARTEAASFDIPAQPLGAALNQFAIQSGKDVLFSPDVTRAKTSRAVRGVYSPEDALAALLPDDTLVFRKSDDDTFLIEAAATSGTDAAWRGEDRIVVTAQRREQQITDVGISMAVFQAGEIEEKRIGDLYDIADATPSLDVVLGNGSNNPTITLRGVGTTNPWLNNNPSVAIYADDLYLPSSVLLTFPVFDLERIEVLKGPQIGLYGRNSTAGAANFISARPTDEFEGYADVSYGNYDAVDARAAISGPLNDQLRFRIAGLLQKGGGYIDRAGTEGTTAGFTRVPGVIPGVASVPAEEGFGDKDIAAIRASLSWTPGDGVEFLLIGHYGKDESEYIGSTNTNGDRLGVFAPPSDEPFVDYDDAHLFADAEQYGAVLQARVALGDRYELVSVTGYTELDRLYAIGDFVPTRIAEPTFDEKVSTFSQELRLSYNADRLYWLLGASYSMDDIDYRREMISYDFLLGTLGTAFDQDDRAYAAFGQAEFELAPKWSVSGSLRYTNERKEYAGGSFDIDPFGTSLITVAFPNLAGGGIFLEPTYDDEDLSGNATVNWKPVDDTLVYASVGRGFKSGGFDGSGITDESSLTPFGPEKLWAYETGVKTALSGGAFSLAASFFYYDYTDKQVLALVDLGAGFNEAIIQNAASSRIFGGDVQADWRPVDTLRFSVSATFLDSKVTKWVSADPAETAARIGNELPGTPEASVTGAVAHSLPLGAAWTLNTTVWATYADSVFRDIENSPNLKSDSYALLNGRLELTQTEGGLSVYLFAKNVLDEEYVTAVRSLVGMEGNFYGAPRTFGAGLRYAF</sequence>
<evidence type="ECO:0000313" key="18">
    <source>
        <dbReference type="Proteomes" id="UP000198346"/>
    </source>
</evidence>
<feature type="domain" description="Secretin/TonB short N-terminal" evidence="16">
    <location>
        <begin position="63"/>
        <end position="114"/>
    </location>
</feature>
<keyword evidence="6 15" id="KW-0732">Signal</keyword>
<dbReference type="PANTHER" id="PTHR32552:SF81">
    <property type="entry name" value="TONB-DEPENDENT OUTER MEMBRANE RECEPTOR"/>
    <property type="match status" value="1"/>
</dbReference>
<dbReference type="SUPFAM" id="SSF56935">
    <property type="entry name" value="Porins"/>
    <property type="match status" value="1"/>
</dbReference>
<organism evidence="17 18">
    <name type="scientific">Amphiplicatus metriothermophilus</name>
    <dbReference type="NCBI Taxonomy" id="1519374"/>
    <lineage>
        <taxon>Bacteria</taxon>
        <taxon>Pseudomonadati</taxon>
        <taxon>Pseudomonadota</taxon>
        <taxon>Alphaproteobacteria</taxon>
        <taxon>Parvularculales</taxon>
        <taxon>Parvularculaceae</taxon>
        <taxon>Amphiplicatus</taxon>
    </lineage>
</organism>
<dbReference type="GO" id="GO:0006826">
    <property type="term" value="P:iron ion transport"/>
    <property type="evidence" value="ECO:0007669"/>
    <property type="project" value="UniProtKB-KW"/>
</dbReference>
<evidence type="ECO:0000256" key="12">
    <source>
        <dbReference type="PROSITE-ProRule" id="PRU01360"/>
    </source>
</evidence>
<keyword evidence="5 12" id="KW-0812">Transmembrane</keyword>
<dbReference type="CDD" id="cd01347">
    <property type="entry name" value="ligand_gated_channel"/>
    <property type="match status" value="1"/>
</dbReference>
<evidence type="ECO:0000256" key="13">
    <source>
        <dbReference type="PROSITE-ProRule" id="PRU10144"/>
    </source>
</evidence>
<dbReference type="Gene3D" id="2.40.170.20">
    <property type="entry name" value="TonB-dependent receptor, beta-barrel domain"/>
    <property type="match status" value="1"/>
</dbReference>
<dbReference type="InterPro" id="IPR011662">
    <property type="entry name" value="Secretin/TonB_short_N"/>
</dbReference>
<feature type="signal peptide" evidence="15">
    <location>
        <begin position="1"/>
        <end position="31"/>
    </location>
</feature>
<dbReference type="Pfam" id="PF00593">
    <property type="entry name" value="TonB_dep_Rec_b-barrel"/>
    <property type="match status" value="1"/>
</dbReference>
<protein>
    <submittedName>
        <fullName evidence="17">Iron complex outermembrane recepter protein</fullName>
    </submittedName>
</protein>
<dbReference type="Gene3D" id="3.55.50.30">
    <property type="match status" value="1"/>
</dbReference>
<accession>A0A239PVC3</accession>